<feature type="transmembrane region" description="Helical" evidence="7">
    <location>
        <begin position="130"/>
        <end position="153"/>
    </location>
</feature>
<dbReference type="GO" id="GO:0055085">
    <property type="term" value="P:transmembrane transport"/>
    <property type="evidence" value="ECO:0007669"/>
    <property type="project" value="InterPro"/>
</dbReference>
<reference evidence="10" key="2">
    <citation type="submission" date="2020-09" db="EMBL/GenBank/DDBJ databases">
        <authorList>
            <person name="Sun Q."/>
            <person name="Ohkuma M."/>
        </authorList>
    </citation>
    <scope>NUCLEOTIDE SEQUENCE</scope>
    <source>
        <strain evidence="10">JCM 1480</strain>
    </source>
</reference>
<evidence type="ECO:0000259" key="9">
    <source>
        <dbReference type="PROSITE" id="PS50928"/>
    </source>
</evidence>
<keyword evidence="3" id="KW-1003">Cell membrane</keyword>
<evidence type="ECO:0000256" key="1">
    <source>
        <dbReference type="ARBA" id="ARBA00004651"/>
    </source>
</evidence>
<evidence type="ECO:0000256" key="6">
    <source>
        <dbReference type="ARBA" id="ARBA00023136"/>
    </source>
</evidence>
<comment type="similarity">
    <text evidence="7">Belongs to the binding-protein-dependent transport system permease family.</text>
</comment>
<dbReference type="RefSeq" id="WP_175327809.1">
    <property type="nucleotide sequence ID" value="NZ_BMOI01000020.1"/>
</dbReference>
<evidence type="ECO:0000313" key="10">
    <source>
        <dbReference type="EMBL" id="GGL12632.1"/>
    </source>
</evidence>
<comment type="subcellular location">
    <subcellularLocation>
        <location evidence="1 7">Cell membrane</location>
        <topology evidence="1 7">Multi-pass membrane protein</topology>
    </subcellularLocation>
</comment>
<evidence type="ECO:0000256" key="4">
    <source>
        <dbReference type="ARBA" id="ARBA00022692"/>
    </source>
</evidence>
<dbReference type="CDD" id="cd06261">
    <property type="entry name" value="TM_PBP2"/>
    <property type="match status" value="1"/>
</dbReference>
<gene>
    <name evidence="10" type="ORF">GCM10009769_33250</name>
    <name evidence="11" type="ORF">JOE58_000568</name>
</gene>
<evidence type="ECO:0000313" key="11">
    <source>
        <dbReference type="EMBL" id="MBM7801317.1"/>
    </source>
</evidence>
<dbReference type="GO" id="GO:0005886">
    <property type="term" value="C:plasma membrane"/>
    <property type="evidence" value="ECO:0007669"/>
    <property type="project" value="UniProtKB-SubCell"/>
</dbReference>
<dbReference type="Proteomes" id="UP000746584">
    <property type="component" value="Unassembled WGS sequence"/>
</dbReference>
<feature type="transmembrane region" description="Helical" evidence="7">
    <location>
        <begin position="288"/>
        <end position="309"/>
    </location>
</feature>
<evidence type="ECO:0000256" key="5">
    <source>
        <dbReference type="ARBA" id="ARBA00022989"/>
    </source>
</evidence>
<dbReference type="PANTHER" id="PTHR30193:SF41">
    <property type="entry name" value="DIACETYLCHITOBIOSE UPTAKE SYSTEM PERMEASE PROTEIN NGCF"/>
    <property type="match status" value="1"/>
</dbReference>
<proteinExistence type="inferred from homology"/>
<dbReference type="AlphaFoldDB" id="A0A8H9GD15"/>
<keyword evidence="5 7" id="KW-1133">Transmembrane helix</keyword>
<dbReference type="PANTHER" id="PTHR30193">
    <property type="entry name" value="ABC TRANSPORTER PERMEASE PROTEIN"/>
    <property type="match status" value="1"/>
</dbReference>
<dbReference type="EMBL" id="JAFBCG010000001">
    <property type="protein sequence ID" value="MBM7801317.1"/>
    <property type="molecule type" value="Genomic_DNA"/>
</dbReference>
<feature type="compositionally biased region" description="Low complexity" evidence="8">
    <location>
        <begin position="1"/>
        <end position="13"/>
    </location>
</feature>
<dbReference type="Pfam" id="PF00528">
    <property type="entry name" value="BPD_transp_1"/>
    <property type="match status" value="1"/>
</dbReference>
<reference evidence="10" key="1">
    <citation type="journal article" date="2014" name="Int. J. Syst. Evol. Microbiol.">
        <title>Complete genome sequence of Corynebacterium casei LMG S-19264T (=DSM 44701T), isolated from a smear-ripened cheese.</title>
        <authorList>
            <consortium name="US DOE Joint Genome Institute (JGI-PGF)"/>
            <person name="Walter F."/>
            <person name="Albersmeier A."/>
            <person name="Kalinowski J."/>
            <person name="Ruckert C."/>
        </authorList>
    </citation>
    <scope>NUCLEOTIDE SEQUENCE</scope>
    <source>
        <strain evidence="10">JCM 1480</strain>
    </source>
</reference>
<dbReference type="InterPro" id="IPR051393">
    <property type="entry name" value="ABC_transporter_permease"/>
</dbReference>
<dbReference type="PROSITE" id="PS50928">
    <property type="entry name" value="ABC_TM1"/>
    <property type="match status" value="1"/>
</dbReference>
<feature type="domain" description="ABC transmembrane type-1" evidence="9">
    <location>
        <begin position="94"/>
        <end position="309"/>
    </location>
</feature>
<sequence>MSQFTGTTASAADRSARRGRTRRATGSVRKRRRSLVAYLYVLPAFIVFAVFLGVPFLQSIQYSFYDWDGLSVATWAGFANYLDVFADAQLRASFGHALVLMVFYAAVPVALALFLTALISRANGLRGMSFFRTVLFLPQVIASVVVATIWVSIYSADGLVNDALRLVGLGQFAQVWLGGYDTALPAIGFVGTWLNVGLCLVLFLSGVGNIHPSLFEAARIDGAGAVREFFSITLPSLRGQIAAALTLTVVSALKTFDLVYVTTSGGPGNSTSVPAFEAYNRAFQTGQVGSAAAVAVSLTVVIMIVTALISRLQPKDVA</sequence>
<feature type="region of interest" description="Disordered" evidence="8">
    <location>
        <begin position="1"/>
        <end position="26"/>
    </location>
</feature>
<organism evidence="10 12">
    <name type="scientific">Curtobacterium luteum</name>
    <dbReference type="NCBI Taxonomy" id="33881"/>
    <lineage>
        <taxon>Bacteria</taxon>
        <taxon>Bacillati</taxon>
        <taxon>Actinomycetota</taxon>
        <taxon>Actinomycetes</taxon>
        <taxon>Micrococcales</taxon>
        <taxon>Microbacteriaceae</taxon>
        <taxon>Curtobacterium</taxon>
    </lineage>
</organism>
<keyword evidence="13" id="KW-1185">Reference proteome</keyword>
<accession>A0A8H9GD15</accession>
<evidence type="ECO:0000256" key="3">
    <source>
        <dbReference type="ARBA" id="ARBA00022475"/>
    </source>
</evidence>
<protein>
    <submittedName>
        <fullName evidence="10">ABC transporter permease</fullName>
    </submittedName>
    <submittedName>
        <fullName evidence="11">Raffinose/stachyose/melibiose transport system permease protein</fullName>
    </submittedName>
</protein>
<comment type="caution">
    <text evidence="10">The sequence shown here is derived from an EMBL/GenBank/DDBJ whole genome shotgun (WGS) entry which is preliminary data.</text>
</comment>
<keyword evidence="6 7" id="KW-0472">Membrane</keyword>
<dbReference type="Gene3D" id="1.10.3720.10">
    <property type="entry name" value="MetI-like"/>
    <property type="match status" value="1"/>
</dbReference>
<dbReference type="InterPro" id="IPR000515">
    <property type="entry name" value="MetI-like"/>
</dbReference>
<reference evidence="11 13" key="3">
    <citation type="submission" date="2021-01" db="EMBL/GenBank/DDBJ databases">
        <title>Sequencing the genomes of 1000 actinobacteria strains.</title>
        <authorList>
            <person name="Klenk H.-P."/>
        </authorList>
    </citation>
    <scope>NUCLEOTIDE SEQUENCE [LARGE SCALE GENOMIC DNA]</scope>
    <source>
        <strain evidence="11 13">DSM 20542</strain>
    </source>
</reference>
<feature type="transmembrane region" description="Helical" evidence="7">
    <location>
        <begin position="97"/>
        <end position="118"/>
    </location>
</feature>
<dbReference type="InterPro" id="IPR035906">
    <property type="entry name" value="MetI-like_sf"/>
</dbReference>
<keyword evidence="4 7" id="KW-0812">Transmembrane</keyword>
<evidence type="ECO:0000256" key="2">
    <source>
        <dbReference type="ARBA" id="ARBA00022448"/>
    </source>
</evidence>
<name>A0A8H9GD15_9MICO</name>
<feature type="transmembrane region" description="Helical" evidence="7">
    <location>
        <begin position="35"/>
        <end position="57"/>
    </location>
</feature>
<evidence type="ECO:0000313" key="12">
    <source>
        <dbReference type="Proteomes" id="UP000648535"/>
    </source>
</evidence>
<dbReference type="SUPFAM" id="SSF161098">
    <property type="entry name" value="MetI-like"/>
    <property type="match status" value="1"/>
</dbReference>
<evidence type="ECO:0000256" key="8">
    <source>
        <dbReference type="SAM" id="MobiDB-lite"/>
    </source>
</evidence>
<feature type="transmembrane region" description="Helical" evidence="7">
    <location>
        <begin position="183"/>
        <end position="204"/>
    </location>
</feature>
<dbReference type="EMBL" id="BMOI01000020">
    <property type="protein sequence ID" value="GGL12632.1"/>
    <property type="molecule type" value="Genomic_DNA"/>
</dbReference>
<feature type="compositionally biased region" description="Basic residues" evidence="8">
    <location>
        <begin position="17"/>
        <end position="26"/>
    </location>
</feature>
<keyword evidence="2 7" id="KW-0813">Transport</keyword>
<evidence type="ECO:0000313" key="13">
    <source>
        <dbReference type="Proteomes" id="UP000746584"/>
    </source>
</evidence>
<evidence type="ECO:0000256" key="7">
    <source>
        <dbReference type="RuleBase" id="RU363032"/>
    </source>
</evidence>
<dbReference type="Proteomes" id="UP000648535">
    <property type="component" value="Unassembled WGS sequence"/>
</dbReference>